<reference evidence="2" key="2">
    <citation type="submission" date="2015-01" db="EMBL/GenBank/DDBJ databases">
        <title>Evolutionary Origins and Diversification of the Mycorrhizal Mutualists.</title>
        <authorList>
            <consortium name="DOE Joint Genome Institute"/>
            <consortium name="Mycorrhizal Genomics Consortium"/>
            <person name="Kohler A."/>
            <person name="Kuo A."/>
            <person name="Nagy L.G."/>
            <person name="Floudas D."/>
            <person name="Copeland A."/>
            <person name="Barry K.W."/>
            <person name="Cichocki N."/>
            <person name="Veneault-Fourrey C."/>
            <person name="LaButti K."/>
            <person name="Lindquist E.A."/>
            <person name="Lipzen A."/>
            <person name="Lundell T."/>
            <person name="Morin E."/>
            <person name="Murat C."/>
            <person name="Riley R."/>
            <person name="Ohm R."/>
            <person name="Sun H."/>
            <person name="Tunlid A."/>
            <person name="Henrissat B."/>
            <person name="Grigoriev I.V."/>
            <person name="Hibbett D.S."/>
            <person name="Martin F."/>
        </authorList>
    </citation>
    <scope>NUCLEOTIDE SEQUENCE [LARGE SCALE GENOMIC DNA]</scope>
    <source>
        <strain evidence="2">Ve08.2h10</strain>
    </source>
</reference>
<proteinExistence type="predicted"/>
<accession>A0A0D0D2A3</accession>
<protein>
    <submittedName>
        <fullName evidence="1">Uncharacterized protein</fullName>
    </submittedName>
</protein>
<dbReference type="EMBL" id="KN826883">
    <property type="protein sequence ID" value="KIK77676.1"/>
    <property type="molecule type" value="Genomic_DNA"/>
</dbReference>
<sequence length="51" mass="6444">MTWAMRRKNRMFRVSARRSAYTRRRPRYEKYIHRNLCPPNIATVYQGWFLH</sequence>
<dbReference type="InParanoid" id="A0A0D0D2A3"/>
<evidence type="ECO:0000313" key="1">
    <source>
        <dbReference type="EMBL" id="KIK77676.1"/>
    </source>
</evidence>
<dbReference type="HOGENOM" id="CLU_3107050_0_0_1"/>
<dbReference type="Proteomes" id="UP000054538">
    <property type="component" value="Unassembled WGS sequence"/>
</dbReference>
<keyword evidence="2" id="KW-1185">Reference proteome</keyword>
<gene>
    <name evidence="1" type="ORF">PAXRUDRAFT_834924</name>
</gene>
<name>A0A0D0D2A3_9AGAM</name>
<evidence type="ECO:0000313" key="2">
    <source>
        <dbReference type="Proteomes" id="UP000054538"/>
    </source>
</evidence>
<organism evidence="1 2">
    <name type="scientific">Paxillus rubicundulus Ve08.2h10</name>
    <dbReference type="NCBI Taxonomy" id="930991"/>
    <lineage>
        <taxon>Eukaryota</taxon>
        <taxon>Fungi</taxon>
        <taxon>Dikarya</taxon>
        <taxon>Basidiomycota</taxon>
        <taxon>Agaricomycotina</taxon>
        <taxon>Agaricomycetes</taxon>
        <taxon>Agaricomycetidae</taxon>
        <taxon>Boletales</taxon>
        <taxon>Paxilineae</taxon>
        <taxon>Paxillaceae</taxon>
        <taxon>Paxillus</taxon>
    </lineage>
</organism>
<reference evidence="1 2" key="1">
    <citation type="submission" date="2014-04" db="EMBL/GenBank/DDBJ databases">
        <authorList>
            <consortium name="DOE Joint Genome Institute"/>
            <person name="Kuo A."/>
            <person name="Kohler A."/>
            <person name="Jargeat P."/>
            <person name="Nagy L.G."/>
            <person name="Floudas D."/>
            <person name="Copeland A."/>
            <person name="Barry K.W."/>
            <person name="Cichocki N."/>
            <person name="Veneault-Fourrey C."/>
            <person name="LaButti K."/>
            <person name="Lindquist E.A."/>
            <person name="Lipzen A."/>
            <person name="Lundell T."/>
            <person name="Morin E."/>
            <person name="Murat C."/>
            <person name="Sun H."/>
            <person name="Tunlid A."/>
            <person name="Henrissat B."/>
            <person name="Grigoriev I.V."/>
            <person name="Hibbett D.S."/>
            <person name="Martin F."/>
            <person name="Nordberg H.P."/>
            <person name="Cantor M.N."/>
            <person name="Hua S.X."/>
        </authorList>
    </citation>
    <scope>NUCLEOTIDE SEQUENCE [LARGE SCALE GENOMIC DNA]</scope>
    <source>
        <strain evidence="1 2">Ve08.2h10</strain>
    </source>
</reference>
<dbReference type="AlphaFoldDB" id="A0A0D0D2A3"/>